<dbReference type="Proteomes" id="UP000267096">
    <property type="component" value="Unassembled WGS sequence"/>
</dbReference>
<dbReference type="WBParaSite" id="ASIM_0000791901-mRNA-1">
    <property type="protein sequence ID" value="ASIM_0000791901-mRNA-1"/>
    <property type="gene ID" value="ASIM_0000791901"/>
</dbReference>
<accession>A0A0M3JJU8</accession>
<sequence length="98" mass="11427">MLKKVVDWCGCSPLVFTAMDTFKYAVETAKKKTVFFGRKFDSFISQSAIAQAESQAFRNMAPNLVDPRHASFERVWINFYNRIVDKSRWFIESFTTLL</sequence>
<dbReference type="PANTHER" id="PTHR46025:SF3">
    <property type="entry name" value="XYLOSYLTRANSFERASE OXT"/>
    <property type="match status" value="1"/>
</dbReference>
<name>A0A0M3JJU8_ANISI</name>
<dbReference type="AlphaFoldDB" id="A0A0M3JJU8"/>
<dbReference type="EMBL" id="UYRR01019142">
    <property type="protein sequence ID" value="VDK29793.1"/>
    <property type="molecule type" value="Genomic_DNA"/>
</dbReference>
<reference evidence="5 6" key="2">
    <citation type="submission" date="2018-11" db="EMBL/GenBank/DDBJ databases">
        <authorList>
            <consortium name="Pathogen Informatics"/>
        </authorList>
    </citation>
    <scope>NUCLEOTIDE SEQUENCE [LARGE SCALE GENOMIC DNA]</scope>
</reference>
<keyword evidence="4" id="KW-0472">Membrane</keyword>
<dbReference type="GO" id="GO:0000139">
    <property type="term" value="C:Golgi membrane"/>
    <property type="evidence" value="ECO:0007669"/>
    <property type="project" value="UniProtKB-SubCell"/>
</dbReference>
<organism evidence="7">
    <name type="scientific">Anisakis simplex</name>
    <name type="common">Herring worm</name>
    <dbReference type="NCBI Taxonomy" id="6269"/>
    <lineage>
        <taxon>Eukaryota</taxon>
        <taxon>Metazoa</taxon>
        <taxon>Ecdysozoa</taxon>
        <taxon>Nematoda</taxon>
        <taxon>Chromadorea</taxon>
        <taxon>Rhabditida</taxon>
        <taxon>Spirurina</taxon>
        <taxon>Ascaridomorpha</taxon>
        <taxon>Ascaridoidea</taxon>
        <taxon>Anisakidae</taxon>
        <taxon>Anisakis</taxon>
        <taxon>Anisakis simplex complex</taxon>
    </lineage>
</organism>
<evidence type="ECO:0000313" key="7">
    <source>
        <dbReference type="WBParaSite" id="ASIM_0000791901-mRNA-1"/>
    </source>
</evidence>
<reference evidence="7" key="1">
    <citation type="submission" date="2017-02" db="UniProtKB">
        <authorList>
            <consortium name="WormBaseParasite"/>
        </authorList>
    </citation>
    <scope>IDENTIFICATION</scope>
</reference>
<evidence type="ECO:0000256" key="4">
    <source>
        <dbReference type="ARBA" id="ARBA00022989"/>
    </source>
</evidence>
<dbReference type="GO" id="GO:0030158">
    <property type="term" value="F:protein xylosyltransferase activity"/>
    <property type="evidence" value="ECO:0007669"/>
    <property type="project" value="InterPro"/>
</dbReference>
<evidence type="ECO:0000256" key="3">
    <source>
        <dbReference type="ARBA" id="ARBA00022968"/>
    </source>
</evidence>
<evidence type="ECO:0000313" key="6">
    <source>
        <dbReference type="Proteomes" id="UP000267096"/>
    </source>
</evidence>
<dbReference type="InterPro" id="IPR043538">
    <property type="entry name" value="XYLT"/>
</dbReference>
<keyword evidence="2" id="KW-0812">Transmembrane</keyword>
<evidence type="ECO:0000256" key="1">
    <source>
        <dbReference type="ARBA" id="ARBA00004323"/>
    </source>
</evidence>
<evidence type="ECO:0000256" key="2">
    <source>
        <dbReference type="ARBA" id="ARBA00022692"/>
    </source>
</evidence>
<protein>
    <submittedName>
        <fullName evidence="7">Xylosyltransferase sqv-6 (inferred by orthology to a C. elegans protein)</fullName>
    </submittedName>
</protein>
<dbReference type="OrthoDB" id="2019572at2759"/>
<keyword evidence="6" id="KW-1185">Reference proteome</keyword>
<gene>
    <name evidence="5" type="ORF">ASIM_LOCUS7679</name>
</gene>
<proteinExistence type="predicted"/>
<keyword evidence="3" id="KW-0735">Signal-anchor</keyword>
<dbReference type="GO" id="GO:0015012">
    <property type="term" value="P:heparan sulfate proteoglycan biosynthetic process"/>
    <property type="evidence" value="ECO:0007669"/>
    <property type="project" value="TreeGrafter"/>
</dbReference>
<keyword evidence="4" id="KW-1133">Transmembrane helix</keyword>
<dbReference type="GO" id="GO:0050650">
    <property type="term" value="P:chondroitin sulfate proteoglycan biosynthetic process"/>
    <property type="evidence" value="ECO:0007669"/>
    <property type="project" value="TreeGrafter"/>
</dbReference>
<evidence type="ECO:0000313" key="5">
    <source>
        <dbReference type="EMBL" id="VDK29793.1"/>
    </source>
</evidence>
<comment type="subcellular location">
    <subcellularLocation>
        <location evidence="1">Golgi apparatus membrane</location>
        <topology evidence="1">Single-pass type II membrane protein</topology>
    </subcellularLocation>
</comment>
<dbReference type="PANTHER" id="PTHR46025">
    <property type="entry name" value="XYLOSYLTRANSFERASE OXT"/>
    <property type="match status" value="1"/>
</dbReference>